<feature type="domain" description="HD-CE" evidence="1">
    <location>
        <begin position="82"/>
        <end position="254"/>
    </location>
</feature>
<dbReference type="Proteomes" id="UP000651112">
    <property type="component" value="Unassembled WGS sequence"/>
</dbReference>
<dbReference type="Gene3D" id="1.10.3210.10">
    <property type="entry name" value="Hypothetical protein af1432"/>
    <property type="match status" value="1"/>
</dbReference>
<gene>
    <name evidence="2" type="ORF">H8B21_08620</name>
</gene>
<dbReference type="EMBL" id="JACNYL010000002">
    <property type="protein sequence ID" value="MBD1421627.1"/>
    <property type="molecule type" value="Genomic_DNA"/>
</dbReference>
<dbReference type="InterPro" id="IPR056471">
    <property type="entry name" value="HD-CE"/>
</dbReference>
<sequence length="378" mass="43915">MQFRLFWQKKYLKRLLNVIPNMDLGEFKTIEEYFLKLDGSKPHIFPSNENYVTRYAYMSDQFNTKIHPYVQMGAISYDGGYLNDHGPDHIKKVILRASELLKDTSEKLSEYEIYILLMAIHIHDVGNILGRNGHEIRSIDVIKEYGIQAGQDRIEWDCIFEIAEAHGGDIKDKISDLNEDRILDFDVRKPLLAAILKFADELSEDRTRASKLQLMAKQIVPEAEIYHKLSYSLHSVKIDSRAREIKLSFDIEEDDLCKEYDMVRKNGDDNENIKVFLIDQIYKRTYKTFLEKIYCMRFMRPLIQIDKIRVDIVITLNEKDARGKPKKNTIFYELQEVGYPSYHNNGIEDICPELIGATGAIVCEQSKIGGIKDVSSSH</sequence>
<keyword evidence="3" id="KW-1185">Reference proteome</keyword>
<dbReference type="SUPFAM" id="SSF109604">
    <property type="entry name" value="HD-domain/PDEase-like"/>
    <property type="match status" value="1"/>
</dbReference>
<dbReference type="Pfam" id="PF24391">
    <property type="entry name" value="HD-CE"/>
    <property type="match status" value="1"/>
</dbReference>
<evidence type="ECO:0000313" key="3">
    <source>
        <dbReference type="Proteomes" id="UP000651112"/>
    </source>
</evidence>
<name>A0ABR7XRY0_9SPHI</name>
<evidence type="ECO:0000259" key="1">
    <source>
        <dbReference type="Pfam" id="PF24391"/>
    </source>
</evidence>
<protein>
    <recommendedName>
        <fullName evidence="1">HD-CE domain-containing protein</fullName>
    </recommendedName>
</protein>
<proteinExistence type="predicted"/>
<organism evidence="2 3">
    <name type="scientific">Sphingobacterium chuzhouense</name>
    <dbReference type="NCBI Taxonomy" id="1742264"/>
    <lineage>
        <taxon>Bacteria</taxon>
        <taxon>Pseudomonadati</taxon>
        <taxon>Bacteroidota</taxon>
        <taxon>Sphingobacteriia</taxon>
        <taxon>Sphingobacteriales</taxon>
        <taxon>Sphingobacteriaceae</taxon>
        <taxon>Sphingobacterium</taxon>
    </lineage>
</organism>
<evidence type="ECO:0000313" key="2">
    <source>
        <dbReference type="EMBL" id="MBD1421627.1"/>
    </source>
</evidence>
<accession>A0ABR7XRY0</accession>
<comment type="caution">
    <text evidence="2">The sequence shown here is derived from an EMBL/GenBank/DDBJ whole genome shotgun (WGS) entry which is preliminary data.</text>
</comment>
<reference evidence="2 3" key="1">
    <citation type="submission" date="2020-08" db="EMBL/GenBank/DDBJ databases">
        <title>Sphingobacterium sp. DN00404 isolated from aquaculture water.</title>
        <authorList>
            <person name="Zhang M."/>
        </authorList>
    </citation>
    <scope>NUCLEOTIDE SEQUENCE [LARGE SCALE GENOMIC DNA]</scope>
    <source>
        <strain evidence="2 3">KCTC 42746</strain>
    </source>
</reference>